<dbReference type="Pfam" id="PF00078">
    <property type="entry name" value="RVT_1"/>
    <property type="match status" value="1"/>
</dbReference>
<dbReference type="InterPro" id="IPR043502">
    <property type="entry name" value="DNA/RNA_pol_sf"/>
</dbReference>
<dbReference type="CDD" id="cd06222">
    <property type="entry name" value="RNase_H_like"/>
    <property type="match status" value="1"/>
</dbReference>
<feature type="domain" description="RNase H type-1" evidence="3">
    <location>
        <begin position="1019"/>
        <end position="1141"/>
    </location>
</feature>
<dbReference type="Gene3D" id="3.30.420.10">
    <property type="entry name" value="Ribonuclease H-like superfamily/Ribonuclease H"/>
    <property type="match status" value="1"/>
</dbReference>
<dbReference type="SUPFAM" id="SSF56219">
    <property type="entry name" value="DNase I-like"/>
    <property type="match status" value="1"/>
</dbReference>
<evidence type="ECO:0008006" key="6">
    <source>
        <dbReference type="Google" id="ProtNLM"/>
    </source>
</evidence>
<dbReference type="InterPro" id="IPR026960">
    <property type="entry name" value="RVT-Znf"/>
</dbReference>
<dbReference type="SUPFAM" id="SSF56672">
    <property type="entry name" value="DNA/RNA polymerases"/>
    <property type="match status" value="1"/>
</dbReference>
<organism evidence="5">
    <name type="scientific">Fagus sylvatica</name>
    <name type="common">Beechnut</name>
    <dbReference type="NCBI Taxonomy" id="28930"/>
    <lineage>
        <taxon>Eukaryota</taxon>
        <taxon>Viridiplantae</taxon>
        <taxon>Streptophyta</taxon>
        <taxon>Embryophyta</taxon>
        <taxon>Tracheophyta</taxon>
        <taxon>Spermatophyta</taxon>
        <taxon>Magnoliopsida</taxon>
        <taxon>eudicotyledons</taxon>
        <taxon>Gunneridae</taxon>
        <taxon>Pentapetalae</taxon>
        <taxon>rosids</taxon>
        <taxon>fabids</taxon>
        <taxon>Fagales</taxon>
        <taxon>Fagaceae</taxon>
        <taxon>Fagus</taxon>
    </lineage>
</organism>
<accession>A0A2N9IT86</accession>
<name>A0A2N9IT86_FAGSY</name>
<reference evidence="5" key="1">
    <citation type="submission" date="2018-02" db="EMBL/GenBank/DDBJ databases">
        <authorList>
            <person name="Cohen D.B."/>
            <person name="Kent A.D."/>
        </authorList>
    </citation>
    <scope>NUCLEOTIDE SEQUENCE</scope>
</reference>
<dbReference type="InterPro" id="IPR012337">
    <property type="entry name" value="RNaseH-like_sf"/>
</dbReference>
<dbReference type="InterPro" id="IPR000477">
    <property type="entry name" value="RT_dom"/>
</dbReference>
<dbReference type="InterPro" id="IPR036397">
    <property type="entry name" value="RNaseH_sf"/>
</dbReference>
<dbReference type="GO" id="GO:0004523">
    <property type="term" value="F:RNA-DNA hybrid ribonuclease activity"/>
    <property type="evidence" value="ECO:0007669"/>
    <property type="project" value="InterPro"/>
</dbReference>
<evidence type="ECO:0000259" key="4">
    <source>
        <dbReference type="Pfam" id="PF13966"/>
    </source>
</evidence>
<dbReference type="EMBL" id="OIVN01006183">
    <property type="protein sequence ID" value="SPD27231.1"/>
    <property type="molecule type" value="Genomic_DNA"/>
</dbReference>
<dbReference type="InterPro" id="IPR002156">
    <property type="entry name" value="RNaseH_domain"/>
</dbReference>
<evidence type="ECO:0000259" key="2">
    <source>
        <dbReference type="Pfam" id="PF00078"/>
    </source>
</evidence>
<evidence type="ECO:0000256" key="1">
    <source>
        <dbReference type="SAM" id="MobiDB-lite"/>
    </source>
</evidence>
<evidence type="ECO:0000259" key="3">
    <source>
        <dbReference type="Pfam" id="PF13456"/>
    </source>
</evidence>
<gene>
    <name evidence="5" type="ORF">FSB_LOCUS55113</name>
</gene>
<evidence type="ECO:0000313" key="5">
    <source>
        <dbReference type="EMBL" id="SPD27231.1"/>
    </source>
</evidence>
<proteinExistence type="predicted"/>
<feature type="region of interest" description="Disordered" evidence="1">
    <location>
        <begin position="1203"/>
        <end position="1232"/>
    </location>
</feature>
<dbReference type="InterPro" id="IPR036691">
    <property type="entry name" value="Endo/exonu/phosph_ase_sf"/>
</dbReference>
<feature type="domain" description="Reverse transcriptase" evidence="2">
    <location>
        <begin position="417"/>
        <end position="539"/>
    </location>
</feature>
<dbReference type="Gene3D" id="3.60.10.10">
    <property type="entry name" value="Endonuclease/exonuclease/phosphatase"/>
    <property type="match status" value="1"/>
</dbReference>
<protein>
    <recommendedName>
        <fullName evidence="6">Reverse transcriptase domain-containing protein</fullName>
    </recommendedName>
</protein>
<dbReference type="SUPFAM" id="SSF53098">
    <property type="entry name" value="Ribonuclease H-like"/>
    <property type="match status" value="1"/>
</dbReference>
<dbReference type="CDD" id="cd01650">
    <property type="entry name" value="RT_nLTR_like"/>
    <property type="match status" value="1"/>
</dbReference>
<feature type="domain" description="Reverse transcriptase zinc-binding" evidence="4">
    <location>
        <begin position="844"/>
        <end position="939"/>
    </location>
</feature>
<dbReference type="GO" id="GO:0003676">
    <property type="term" value="F:nucleic acid binding"/>
    <property type="evidence" value="ECO:0007669"/>
    <property type="project" value="InterPro"/>
</dbReference>
<dbReference type="PANTHER" id="PTHR33116">
    <property type="entry name" value="REVERSE TRANSCRIPTASE ZINC-BINDING DOMAIN-CONTAINING PROTEIN-RELATED-RELATED"/>
    <property type="match status" value="1"/>
</dbReference>
<dbReference type="PANTHER" id="PTHR33116:SF86">
    <property type="entry name" value="REVERSE TRANSCRIPTASE DOMAIN-CONTAINING PROTEIN"/>
    <property type="match status" value="1"/>
</dbReference>
<dbReference type="Pfam" id="PF13456">
    <property type="entry name" value="RVT_3"/>
    <property type="match status" value="1"/>
</dbReference>
<dbReference type="Pfam" id="PF13966">
    <property type="entry name" value="zf-RVT"/>
    <property type="match status" value="1"/>
</dbReference>
<dbReference type="AlphaFoldDB" id="A0A2N9IT86"/>
<sequence>MNNNKLVFVFEDEVDRERVMLGEPWAYDKYLIFLQRIEEDEAIEEVAFTETSFWVQLHGIPVRRMNHEVAKILGSSLGKIAHVTEGDKAADGGQAMRVRFENKFIAQSRNKGGGLCLFWKKEVKLRVYSFSHSHIDAIVNEHQPDAWRFTGFYGAPETHKREESWNLLRRLNVQFKLPWCCMGDFNELVRIEEKHGRHNRSERQMQLFRDVLEECGFMDLEPVTLSSKKPFRFEEVWTSDQGCEAVIEASWKKDVVGVPMYTGRDHHRVSKLRGELHSLLAKEERLWRQRSRAEWLQAGDQNTRYFHCRATQRQRRNHVTQLRIRDGQWTTSYAQVPPLFVEEYTAAEVDIALKQMAPLKSPGPDGLPPIFYQKYWHLIGKDVTKAVLTCLNSGKILKAINHTYITLIPKVQNPEEVMEFRPISLCNVIYKLISKVLANRLKTLLPTIISESQSAFIPGRLITDNILVAFETLHHMEHQRTGRMGLMAMKLDMSKAYDRVEWKYLKGVMQKMGFHDKWITIMLEYDVTRIQGLLSQYEKASGQQINRQKTTLYFSKSTPSTAQQEIQEMLGVPAIKQYERYLGLPSLVGRAKYSSFAQIKERVWSKLKGWKEKLISQAGRETLIKSVAQAIPAYAMSCFQLPNRLIKEIKVLIHRFWWGQGGDKGKMHWLPWHTLCKSKRSGGINLRDLGIFNQALLAKQVWRLLNNPTSLFSQVFKSKYFPHCSILEAQQNTKGSYAWKSILSARDLITKGSVWRVGTGSDIRIWGDRWLPGVNNHCITTPPPINIPISYVMQLIDPVLRSWKAEVVKEIFLPYEAEIILGIPLSLQSPTDSLVGGATKDGRYTVRSGYHFLLNECHQNEPGPSDSTKMTQLWNALWSLHIPAKTRLFLWRACHNSLPTRSNLHHRHILEDPRCGSCTNQPETTIHALWQCKTIQPMWQSIPWGQTLSKTSYTGYIDLIYQCVLLLTSSEMQLFAMITRESLLEFHEAQDREKQSPLQSTSTEITTWKPPEEGRYKVNYDGAVFKDSNEAGLGTIIRNHRGEVMGSLSQKVPLPHSVEAVEASAARSAIQFAKDLGFTAIDLEGDSKTIVEFLQLTTPCTAIYGNIIDDISQIAKGLQSVHFMHVKREGNVMAHLLAKRARFNKPYETWMESVPPELVSKLFKLPSALAFEGQSPSKQEETFARLRYLLGGLRPHRNYLPETAPWPEAFSALPPKLRRKGPKPIPGNSEAS</sequence>
<dbReference type="InterPro" id="IPR044730">
    <property type="entry name" value="RNase_H-like_dom_plant"/>
</dbReference>